<keyword evidence="2" id="KW-0812">Transmembrane</keyword>
<feature type="transmembrane region" description="Helical" evidence="2">
    <location>
        <begin position="12"/>
        <end position="29"/>
    </location>
</feature>
<organism evidence="3">
    <name type="scientific">Rhipicephalus zambeziensis</name>
    <dbReference type="NCBI Taxonomy" id="60191"/>
    <lineage>
        <taxon>Eukaryota</taxon>
        <taxon>Metazoa</taxon>
        <taxon>Ecdysozoa</taxon>
        <taxon>Arthropoda</taxon>
        <taxon>Chelicerata</taxon>
        <taxon>Arachnida</taxon>
        <taxon>Acari</taxon>
        <taxon>Parasitiformes</taxon>
        <taxon>Ixodida</taxon>
        <taxon>Ixodoidea</taxon>
        <taxon>Ixodidae</taxon>
        <taxon>Rhipicephalinae</taxon>
        <taxon>Rhipicephalus</taxon>
        <taxon>Rhipicephalus</taxon>
    </lineage>
</organism>
<reference evidence="3" key="1">
    <citation type="journal article" date="2017" name="Parasit. Vectors">
        <title>Sialotranscriptomics of Rhipicephalus zambeziensis reveals intricate expression profiles of secretory proteins and suggests tight temporal transcriptional regulation during blood-feeding.</title>
        <authorList>
            <person name="de Castro M.H."/>
            <person name="de Klerk D."/>
            <person name="Pienaar R."/>
            <person name="Rees D.J.G."/>
            <person name="Mans B.J."/>
        </authorList>
    </citation>
    <scope>NUCLEOTIDE SEQUENCE</scope>
    <source>
        <tissue evidence="3">Salivary glands</tissue>
    </source>
</reference>
<accession>A0A224Y2M3</accession>
<dbReference type="AlphaFoldDB" id="A0A224Y2M3"/>
<keyword evidence="2" id="KW-0472">Membrane</keyword>
<protein>
    <submittedName>
        <fullName evidence="3">Carboxypeptidase inhibitor</fullName>
    </submittedName>
</protein>
<proteinExistence type="predicted"/>
<name>A0A224Y2M3_9ACAR</name>
<evidence type="ECO:0000313" key="3">
    <source>
        <dbReference type="EMBL" id="MAA11817.1"/>
    </source>
</evidence>
<evidence type="ECO:0000256" key="2">
    <source>
        <dbReference type="SAM" id="Phobius"/>
    </source>
</evidence>
<sequence>MWKNLLPTLPCVRLLVLFSLITLFVMVFPETAVEARKKNLGDDISTPADLPVVLERMNIENGQRKHGRRSSKCTKNGGKCNKTCTGSSENKKWPCKNPRKKCCVYLV</sequence>
<keyword evidence="2" id="KW-1133">Transmembrane helix</keyword>
<feature type="region of interest" description="Disordered" evidence="1">
    <location>
        <begin position="63"/>
        <end position="95"/>
    </location>
</feature>
<dbReference type="EMBL" id="GFPF01000671">
    <property type="protein sequence ID" value="MAA11817.1"/>
    <property type="molecule type" value="Transcribed_RNA"/>
</dbReference>
<evidence type="ECO:0000256" key="1">
    <source>
        <dbReference type="SAM" id="MobiDB-lite"/>
    </source>
</evidence>